<evidence type="ECO:0000256" key="2">
    <source>
        <dbReference type="ARBA" id="ARBA00023015"/>
    </source>
</evidence>
<keyword evidence="3" id="KW-0804">Transcription</keyword>
<dbReference type="PROSITE" id="PS50110">
    <property type="entry name" value="RESPONSE_REGULATORY"/>
    <property type="match status" value="1"/>
</dbReference>
<evidence type="ECO:0000256" key="3">
    <source>
        <dbReference type="ARBA" id="ARBA00023163"/>
    </source>
</evidence>
<evidence type="ECO:0000256" key="1">
    <source>
        <dbReference type="ARBA" id="ARBA00022553"/>
    </source>
</evidence>
<dbReference type="Gene3D" id="3.40.50.2300">
    <property type="match status" value="1"/>
</dbReference>
<dbReference type="RefSeq" id="WP_141165093.1">
    <property type="nucleotide sequence ID" value="NZ_VHLH01000001.1"/>
</dbReference>
<dbReference type="PANTHER" id="PTHR44591">
    <property type="entry name" value="STRESS RESPONSE REGULATOR PROTEIN 1"/>
    <property type="match status" value="1"/>
</dbReference>
<reference evidence="6 7" key="1">
    <citation type="submission" date="2019-06" db="EMBL/GenBank/DDBJ databases">
        <authorList>
            <person name="Li M."/>
        </authorList>
    </citation>
    <scope>NUCLEOTIDE SEQUENCE [LARGE SCALE GENOMIC DNA]</scope>
    <source>
        <strain evidence="6 7">BGMRC6574</strain>
    </source>
</reference>
<evidence type="ECO:0000259" key="5">
    <source>
        <dbReference type="PROSITE" id="PS50110"/>
    </source>
</evidence>
<dbReference type="GO" id="GO:0000160">
    <property type="term" value="P:phosphorelay signal transduction system"/>
    <property type="evidence" value="ECO:0007669"/>
    <property type="project" value="InterPro"/>
</dbReference>
<dbReference type="AlphaFoldDB" id="A0A506UHK4"/>
<dbReference type="OrthoDB" id="9800897at2"/>
<dbReference type="InterPro" id="IPR001789">
    <property type="entry name" value="Sig_transdc_resp-reg_receiver"/>
</dbReference>
<name>A0A506UHK4_9HYPH</name>
<evidence type="ECO:0000313" key="7">
    <source>
        <dbReference type="Proteomes" id="UP000320314"/>
    </source>
</evidence>
<protein>
    <submittedName>
        <fullName evidence="6">Response regulator</fullName>
    </submittedName>
</protein>
<sequence length="120" mass="13141">MQRMLIVDDSAVIRKVGKRILNGMGFLVAEASSSSTTLDLCARRLPDAIILDAGMEDAVETITRVRAMKGGEGVRIYYCLVKADLKHMMAGRRAGADDFLVKPFDRDSLAEAFGRYVEAA</sequence>
<proteinExistence type="predicted"/>
<dbReference type="SMART" id="SM00448">
    <property type="entry name" value="REC"/>
    <property type="match status" value="1"/>
</dbReference>
<feature type="modified residue" description="4-aspartylphosphate" evidence="4">
    <location>
        <position position="52"/>
    </location>
</feature>
<comment type="caution">
    <text evidence="6">The sequence shown here is derived from an EMBL/GenBank/DDBJ whole genome shotgun (WGS) entry which is preliminary data.</text>
</comment>
<dbReference type="InterPro" id="IPR011006">
    <property type="entry name" value="CheY-like_superfamily"/>
</dbReference>
<keyword evidence="1 4" id="KW-0597">Phosphoprotein</keyword>
<dbReference type="Pfam" id="PF00072">
    <property type="entry name" value="Response_reg"/>
    <property type="match status" value="1"/>
</dbReference>
<dbReference type="EMBL" id="VHLH01000001">
    <property type="protein sequence ID" value="TPW32790.1"/>
    <property type="molecule type" value="Genomic_DNA"/>
</dbReference>
<gene>
    <name evidence="6" type="ORF">FJU11_00760</name>
</gene>
<accession>A0A506UHK4</accession>
<feature type="domain" description="Response regulatory" evidence="5">
    <location>
        <begin position="3"/>
        <end position="117"/>
    </location>
</feature>
<dbReference type="Proteomes" id="UP000320314">
    <property type="component" value="Unassembled WGS sequence"/>
</dbReference>
<evidence type="ECO:0000256" key="4">
    <source>
        <dbReference type="PROSITE-ProRule" id="PRU00169"/>
    </source>
</evidence>
<dbReference type="InterPro" id="IPR050595">
    <property type="entry name" value="Bact_response_regulator"/>
</dbReference>
<dbReference type="PANTHER" id="PTHR44591:SF3">
    <property type="entry name" value="RESPONSE REGULATORY DOMAIN-CONTAINING PROTEIN"/>
    <property type="match status" value="1"/>
</dbReference>
<organism evidence="6 7">
    <name type="scientific">Pararhizobium mangrovi</name>
    <dbReference type="NCBI Taxonomy" id="2590452"/>
    <lineage>
        <taxon>Bacteria</taxon>
        <taxon>Pseudomonadati</taxon>
        <taxon>Pseudomonadota</taxon>
        <taxon>Alphaproteobacteria</taxon>
        <taxon>Hyphomicrobiales</taxon>
        <taxon>Rhizobiaceae</taxon>
        <taxon>Rhizobium/Agrobacterium group</taxon>
        <taxon>Pararhizobium</taxon>
    </lineage>
</organism>
<dbReference type="SUPFAM" id="SSF52172">
    <property type="entry name" value="CheY-like"/>
    <property type="match status" value="1"/>
</dbReference>
<evidence type="ECO:0000313" key="6">
    <source>
        <dbReference type="EMBL" id="TPW32790.1"/>
    </source>
</evidence>
<keyword evidence="2" id="KW-0805">Transcription regulation</keyword>
<keyword evidence="7" id="KW-1185">Reference proteome</keyword>